<sequence>MLIVSGHHTIKVCLKSMLPPNLSHQKSYLTYKKTTSRNQRTDSREKMKKADQPKNKVRTEEEIAEAKAQPYKSYVRGVEIDFSAENIKQILRIRDHNPGAESNFDKRQREDQRLDEVIREICVPGARWKMSSSQPDQPIQLKR</sequence>
<dbReference type="EMBL" id="JASCZI010001387">
    <property type="protein sequence ID" value="MED6114874.1"/>
    <property type="molecule type" value="Genomic_DNA"/>
</dbReference>
<feature type="compositionally biased region" description="Basic and acidic residues" evidence="1">
    <location>
        <begin position="39"/>
        <end position="64"/>
    </location>
</feature>
<reference evidence="2 3" key="1">
    <citation type="journal article" date="2023" name="Plants (Basel)">
        <title>Bridging the Gap: Combining Genomics and Transcriptomics Approaches to Understand Stylosanthes scabra, an Orphan Legume from the Brazilian Caatinga.</title>
        <authorList>
            <person name="Ferreira-Neto J.R.C."/>
            <person name="da Silva M.D."/>
            <person name="Binneck E."/>
            <person name="de Melo N.F."/>
            <person name="da Silva R.H."/>
            <person name="de Melo A.L.T.M."/>
            <person name="Pandolfi V."/>
            <person name="Bustamante F.O."/>
            <person name="Brasileiro-Vidal A.C."/>
            <person name="Benko-Iseppon A.M."/>
        </authorList>
    </citation>
    <scope>NUCLEOTIDE SEQUENCE [LARGE SCALE GENOMIC DNA]</scope>
    <source>
        <tissue evidence="2">Leaves</tissue>
    </source>
</reference>
<protein>
    <submittedName>
        <fullName evidence="2">Uncharacterized protein</fullName>
    </submittedName>
</protein>
<evidence type="ECO:0000313" key="2">
    <source>
        <dbReference type="EMBL" id="MED6114874.1"/>
    </source>
</evidence>
<comment type="caution">
    <text evidence="2">The sequence shown here is derived from an EMBL/GenBank/DDBJ whole genome shotgun (WGS) entry which is preliminary data.</text>
</comment>
<gene>
    <name evidence="2" type="ORF">PIB30_084782</name>
</gene>
<keyword evidence="3" id="KW-1185">Reference proteome</keyword>
<proteinExistence type="predicted"/>
<organism evidence="2 3">
    <name type="scientific">Stylosanthes scabra</name>
    <dbReference type="NCBI Taxonomy" id="79078"/>
    <lineage>
        <taxon>Eukaryota</taxon>
        <taxon>Viridiplantae</taxon>
        <taxon>Streptophyta</taxon>
        <taxon>Embryophyta</taxon>
        <taxon>Tracheophyta</taxon>
        <taxon>Spermatophyta</taxon>
        <taxon>Magnoliopsida</taxon>
        <taxon>eudicotyledons</taxon>
        <taxon>Gunneridae</taxon>
        <taxon>Pentapetalae</taxon>
        <taxon>rosids</taxon>
        <taxon>fabids</taxon>
        <taxon>Fabales</taxon>
        <taxon>Fabaceae</taxon>
        <taxon>Papilionoideae</taxon>
        <taxon>50 kb inversion clade</taxon>
        <taxon>dalbergioids sensu lato</taxon>
        <taxon>Dalbergieae</taxon>
        <taxon>Pterocarpus clade</taxon>
        <taxon>Stylosanthes</taxon>
    </lineage>
</organism>
<name>A0ABU6QV02_9FABA</name>
<accession>A0ABU6QV02</accession>
<evidence type="ECO:0000256" key="1">
    <source>
        <dbReference type="SAM" id="MobiDB-lite"/>
    </source>
</evidence>
<feature type="region of interest" description="Disordered" evidence="1">
    <location>
        <begin position="31"/>
        <end position="64"/>
    </location>
</feature>
<evidence type="ECO:0000313" key="3">
    <source>
        <dbReference type="Proteomes" id="UP001341840"/>
    </source>
</evidence>
<dbReference type="Proteomes" id="UP001341840">
    <property type="component" value="Unassembled WGS sequence"/>
</dbReference>